<evidence type="ECO:0000256" key="5">
    <source>
        <dbReference type="SAM" id="MobiDB-lite"/>
    </source>
</evidence>
<name>A0A854QFM2_CRYNE</name>
<evidence type="ECO:0000313" key="7">
    <source>
        <dbReference type="EMBL" id="OXG24967.1"/>
    </source>
</evidence>
<sequence>MPSPPIGRVGLAGAPHQGTVKRAVQERASCDLAAGGLYVFPNSSSVIDATQPVTFKWNTACDVTTSTVDLYLYESVGLIKTWSDIDFSAGEYTVQLQPKWWNDTTTASLQLNILDHGADSWDTSYLAGPVFTVDYATSAMFHTTTSNGQVITSTVAAAATESKDAVFHDVSSTNSGDKSSISKGAIAAAVVVPIVVVAIIIAVAVRFWRMREAEKRKRWSQALSTHSNLEWEKGAMPGEKPPSVLGRPSMGGRLSMGTRPSMSSYGGNPRPTSSVYAVENNMAGAGAGSTMHFRPDMHPEMSSLRSKSVDNLSAAGRSSVVMPDGQVRQSRISFAEQARPDRVSRASFGGDIRPNKSSSLFRLPGASKSANDLTVSINQRSAAYATGSALDDEEEHISISPSQQEGPLGFAEADMRRVAQGQRTGRRSLLSLGGGRDNKRQSVASALSGDDFRSAASARGSVDELRDMENMVLHRRSMMSQASPSPNFGAAYDADAVESLQDPEPMSMPLPSPIPAGQDPDQALAMYAAQRANAMSPTNNNNNNNSPPNPSRSNSAMKIPFFSKKSASSNNFSGSAPSAAANSEQGEVPTMGPPVEMRSYVHLNSGTVSADVVNALPKPGPPVTTRASGASDVSKYSEEETK</sequence>
<keyword evidence="3 6" id="KW-1133">Transmembrane helix</keyword>
<accession>A0A854QFM2</accession>
<dbReference type="AlphaFoldDB" id="A0A854QFM2"/>
<feature type="region of interest" description="Disordered" evidence="5">
    <location>
        <begin position="387"/>
        <end position="407"/>
    </location>
</feature>
<evidence type="ECO:0000256" key="1">
    <source>
        <dbReference type="ARBA" id="ARBA00004167"/>
    </source>
</evidence>
<proteinExistence type="predicted"/>
<feature type="region of interest" description="Disordered" evidence="5">
    <location>
        <begin position="419"/>
        <end position="463"/>
    </location>
</feature>
<organism evidence="7 8">
    <name type="scientific">Cryptococcus neoformans Tu259-1</name>
    <dbReference type="NCBI Taxonomy" id="1230072"/>
    <lineage>
        <taxon>Eukaryota</taxon>
        <taxon>Fungi</taxon>
        <taxon>Dikarya</taxon>
        <taxon>Basidiomycota</taxon>
        <taxon>Agaricomycotina</taxon>
        <taxon>Tremellomycetes</taxon>
        <taxon>Tremellales</taxon>
        <taxon>Cryptococcaceae</taxon>
        <taxon>Cryptococcus</taxon>
        <taxon>Cryptococcus neoformans species complex</taxon>
    </lineage>
</organism>
<dbReference type="EMBL" id="AMKT01000028">
    <property type="protein sequence ID" value="OXG24967.1"/>
    <property type="molecule type" value="Genomic_DNA"/>
</dbReference>
<feature type="region of interest" description="Disordered" evidence="5">
    <location>
        <begin position="534"/>
        <end position="595"/>
    </location>
</feature>
<evidence type="ECO:0000256" key="3">
    <source>
        <dbReference type="ARBA" id="ARBA00022989"/>
    </source>
</evidence>
<evidence type="ECO:0000256" key="6">
    <source>
        <dbReference type="SAM" id="Phobius"/>
    </source>
</evidence>
<gene>
    <name evidence="7" type="ORF">C361_01968</name>
</gene>
<feature type="region of interest" description="Disordered" evidence="5">
    <location>
        <begin position="316"/>
        <end position="365"/>
    </location>
</feature>
<dbReference type="PANTHER" id="PTHR15549">
    <property type="entry name" value="PAIRED IMMUNOGLOBULIN-LIKE TYPE 2 RECEPTOR"/>
    <property type="match status" value="1"/>
</dbReference>
<evidence type="ECO:0000256" key="4">
    <source>
        <dbReference type="ARBA" id="ARBA00023136"/>
    </source>
</evidence>
<feature type="transmembrane region" description="Helical" evidence="6">
    <location>
        <begin position="185"/>
        <end position="208"/>
    </location>
</feature>
<dbReference type="OrthoDB" id="3363836at2759"/>
<dbReference type="Proteomes" id="UP000199727">
    <property type="component" value="Unassembled WGS sequence"/>
</dbReference>
<dbReference type="GO" id="GO:0016020">
    <property type="term" value="C:membrane"/>
    <property type="evidence" value="ECO:0007669"/>
    <property type="project" value="UniProtKB-SubCell"/>
</dbReference>
<dbReference type="InterPro" id="IPR051694">
    <property type="entry name" value="Immunoregulatory_rcpt-like"/>
</dbReference>
<evidence type="ECO:0000313" key="8">
    <source>
        <dbReference type="Proteomes" id="UP000199727"/>
    </source>
</evidence>
<keyword evidence="4 6" id="KW-0472">Membrane</keyword>
<feature type="region of interest" description="Disordered" evidence="5">
    <location>
        <begin position="612"/>
        <end position="642"/>
    </location>
</feature>
<comment type="caution">
    <text evidence="7">The sequence shown here is derived from an EMBL/GenBank/DDBJ whole genome shotgun (WGS) entry which is preliminary data.</text>
</comment>
<feature type="compositionally biased region" description="Low complexity" evidence="5">
    <location>
        <begin position="536"/>
        <end position="583"/>
    </location>
</feature>
<keyword evidence="2 6" id="KW-0812">Transmembrane</keyword>
<comment type="subcellular location">
    <subcellularLocation>
        <location evidence="1">Membrane</location>
        <topology evidence="1">Single-pass membrane protein</topology>
    </subcellularLocation>
</comment>
<protein>
    <submittedName>
        <fullName evidence="7">Uncharacterized protein</fullName>
    </submittedName>
</protein>
<dbReference type="GO" id="GO:0071944">
    <property type="term" value="C:cell periphery"/>
    <property type="evidence" value="ECO:0007669"/>
    <property type="project" value="UniProtKB-ARBA"/>
</dbReference>
<evidence type="ECO:0000256" key="2">
    <source>
        <dbReference type="ARBA" id="ARBA00022692"/>
    </source>
</evidence>
<reference evidence="7 8" key="1">
    <citation type="submission" date="2017-06" db="EMBL/GenBank/DDBJ databases">
        <title>Global population genomics of the pathogenic fungus Cryptococcus neoformans var. grubii.</title>
        <authorList>
            <person name="Cuomo C."/>
            <person name="Litvintseva A."/>
            <person name="Chen Y."/>
            <person name="Young S."/>
            <person name="Zeng Q."/>
            <person name="Chapman S."/>
            <person name="Gujja S."/>
            <person name="Saif S."/>
            <person name="Birren B."/>
        </authorList>
    </citation>
    <scope>NUCLEOTIDE SEQUENCE [LARGE SCALE GENOMIC DNA]</scope>
    <source>
        <strain evidence="7 8">Tu259-1</strain>
    </source>
</reference>